<dbReference type="OrthoDB" id="432970at2759"/>
<proteinExistence type="predicted"/>
<protein>
    <recommendedName>
        <fullName evidence="4">MYND-type domain-containing protein</fullName>
    </recommendedName>
</protein>
<dbReference type="GO" id="GO:0008270">
    <property type="term" value="F:zinc ion binding"/>
    <property type="evidence" value="ECO:0007669"/>
    <property type="project" value="UniProtKB-KW"/>
</dbReference>
<evidence type="ECO:0000256" key="2">
    <source>
        <dbReference type="ARBA" id="ARBA00022771"/>
    </source>
</evidence>
<evidence type="ECO:0000256" key="1">
    <source>
        <dbReference type="ARBA" id="ARBA00022723"/>
    </source>
</evidence>
<organism evidence="5 6">
    <name type="scientific">Clonostachys solani</name>
    <dbReference type="NCBI Taxonomy" id="160281"/>
    <lineage>
        <taxon>Eukaryota</taxon>
        <taxon>Fungi</taxon>
        <taxon>Dikarya</taxon>
        <taxon>Ascomycota</taxon>
        <taxon>Pezizomycotina</taxon>
        <taxon>Sordariomycetes</taxon>
        <taxon>Hypocreomycetidae</taxon>
        <taxon>Hypocreales</taxon>
        <taxon>Bionectriaceae</taxon>
        <taxon>Clonostachys</taxon>
    </lineage>
</organism>
<dbReference type="Gene3D" id="6.10.140.2220">
    <property type="match status" value="1"/>
</dbReference>
<sequence length="363" mass="41300">MICSNCAEPAGSIICPECKIEDVGSIETSYCSEQCRSEDQPNHQLICHDRKKLGRAVAALSEIWDNFCRETYTSKYRLTRIDGKFIFLVPRTELGDTCPLMGHPVFYPFPGSIVPQGLGLVAENAVLYYNMCVDSLSTGLPLIKALLERNVQPKDPALQVVGNDEIEDVDHAVLYIKLHSNEEFAMDLTGAQYGWKEKLYTWNNFERYRGTVRYVLDLGASRQFTSLLMEGHPINSVPRSGCDIRRAISQEVARGIVEFLQHHHITVDEVMEDPSFSRQYSDLVMRAKETITKSIEDLVIRSGVGRMCLMFEGGVSKPVVVRSEELARRLVSVWFTQEEVEACQGRFEELKTEMQHRLYEEEV</sequence>
<dbReference type="AlphaFoldDB" id="A0A9N9ZN56"/>
<evidence type="ECO:0000256" key="3">
    <source>
        <dbReference type="ARBA" id="ARBA00022833"/>
    </source>
</evidence>
<evidence type="ECO:0000259" key="4">
    <source>
        <dbReference type="Pfam" id="PF01753"/>
    </source>
</evidence>
<keyword evidence="6" id="KW-1185">Reference proteome</keyword>
<evidence type="ECO:0000313" key="5">
    <source>
        <dbReference type="EMBL" id="CAH0058288.1"/>
    </source>
</evidence>
<keyword evidence="3" id="KW-0862">Zinc</keyword>
<dbReference type="InterPro" id="IPR002893">
    <property type="entry name" value="Znf_MYND"/>
</dbReference>
<gene>
    <name evidence="5" type="ORF">CSOL1703_00008767</name>
</gene>
<name>A0A9N9ZN56_9HYPO</name>
<keyword evidence="1" id="KW-0479">Metal-binding</keyword>
<evidence type="ECO:0000313" key="6">
    <source>
        <dbReference type="Proteomes" id="UP000775872"/>
    </source>
</evidence>
<dbReference type="EMBL" id="CABFOC020000082">
    <property type="protein sequence ID" value="CAH0058288.1"/>
    <property type="molecule type" value="Genomic_DNA"/>
</dbReference>
<accession>A0A9N9ZN56</accession>
<comment type="caution">
    <text evidence="5">The sequence shown here is derived from an EMBL/GenBank/DDBJ whole genome shotgun (WGS) entry which is preliminary data.</text>
</comment>
<dbReference type="Proteomes" id="UP000775872">
    <property type="component" value="Unassembled WGS sequence"/>
</dbReference>
<dbReference type="SUPFAM" id="SSF144232">
    <property type="entry name" value="HIT/MYND zinc finger-like"/>
    <property type="match status" value="1"/>
</dbReference>
<reference evidence="5" key="1">
    <citation type="submission" date="2021-10" db="EMBL/GenBank/DDBJ databases">
        <authorList>
            <person name="Piombo E."/>
        </authorList>
    </citation>
    <scope>NUCLEOTIDE SEQUENCE</scope>
</reference>
<feature type="domain" description="MYND-type" evidence="4">
    <location>
        <begin position="3"/>
        <end position="47"/>
    </location>
</feature>
<dbReference type="Pfam" id="PF01753">
    <property type="entry name" value="zf-MYND"/>
    <property type="match status" value="1"/>
</dbReference>
<keyword evidence="2" id="KW-0863">Zinc-finger</keyword>